<feature type="region of interest" description="Disordered" evidence="1">
    <location>
        <begin position="1"/>
        <end position="21"/>
    </location>
</feature>
<keyword evidence="4" id="KW-1185">Reference proteome</keyword>
<accession>A0A852ZA44</accession>
<feature type="transmembrane region" description="Helical" evidence="2">
    <location>
        <begin position="393"/>
        <end position="416"/>
    </location>
</feature>
<feature type="transmembrane region" description="Helical" evidence="2">
    <location>
        <begin position="436"/>
        <end position="458"/>
    </location>
</feature>
<keyword evidence="2" id="KW-0812">Transmembrane</keyword>
<keyword evidence="2" id="KW-1133">Transmembrane helix</keyword>
<dbReference type="SUPFAM" id="SSF53474">
    <property type="entry name" value="alpha/beta-Hydrolases"/>
    <property type="match status" value="1"/>
</dbReference>
<reference evidence="3 4" key="1">
    <citation type="submission" date="2020-07" db="EMBL/GenBank/DDBJ databases">
        <title>Genomic Encyclopedia of Type Strains, Phase III (KMG-III): the genomes of soil and plant-associated and newly described type strains.</title>
        <authorList>
            <person name="Whitman W."/>
        </authorList>
    </citation>
    <scope>NUCLEOTIDE SEQUENCE [LARGE SCALE GENOMIC DNA]</scope>
    <source>
        <strain evidence="3 4">CECT 8576</strain>
    </source>
</reference>
<feature type="transmembrane region" description="Helical" evidence="2">
    <location>
        <begin position="247"/>
        <end position="267"/>
    </location>
</feature>
<keyword evidence="2" id="KW-0472">Membrane</keyword>
<feature type="transmembrane region" description="Helical" evidence="2">
    <location>
        <begin position="505"/>
        <end position="527"/>
    </location>
</feature>
<feature type="region of interest" description="Disordered" evidence="1">
    <location>
        <begin position="831"/>
        <end position="904"/>
    </location>
</feature>
<sequence>MKRAPNSAVADTREEPVHVPGPDTRVVELRVHGILGTKPQDLTDSVASVDVAGDGIGRIVRPADRLLRPVSGPDLAAGERTVPRSIEGYVWGDMTSGGSKALWALLFPFALANMAHWMLPPTDAGSRAVRSLGAALRAGMRLTALLLTMLFIAHLTVLSLDLLASQCLRPGSGCLGAVPDGLRTAESPRSILAMVLVAAVVLGMSRLSAMSWRVCTPSTSEAGQHAQDPKLPGAGVVRDPATSALRILHIVAGLCTMVLTALGGFSASADPRWVGAAVLTGLCVLGVLALDDPTDSDHRPDNRFRRAVRSALSRYTRIPLVSVAALLVLVTAPATDPLNGPLAGSGSVTGSLTLGLLLSCGYVGLLLIPTVLLSRSSWRRLPKKLRPWAGGWFAAPVLLIACLLGAGFGAGLTLTTRQALGGDEPRLPSSYDTVTLLWGTSTALLVLAGLVIVPWAWVRWWRALQADSAVSPEVGLLHAGRSGDQRSSERAWKWAELQRGHGHRLVLVLAGALCAGAVLASVLRLWAPQPPDWARWLMFLGVGTLATLAAFLLRTVYLAVRRPGTARALGVLCDLTLFWPREAHPVVPPCYALKVIPELVNRAREHLSDPHTRVVLSGHSQGSLLASVATARLLHGLDEPDRERVGLVTAGSQLQWAYTRGFPDVLGHGSQRELAGSLRGRWRSLCRGTDPLGGAVTTWSRQVYDGKLLGVGFRADGAEGPLPPAARGPTGALVLGSDHWLPDPQRGPFEHRRWLAGLLRHTEYSGDPEWDRAVSMAAGLETPARGTNLPFRTTVAGSSPGTAPRINGTARRTEPEGATRREGTVIAMETAPEDEPPAVAAEERTGEFSRSAPEQPAPVRGDGLPGAEEDLGDGVIHEGTPEIIDPPGITPPWERGPALRPSGQ</sequence>
<evidence type="ECO:0000313" key="4">
    <source>
        <dbReference type="Proteomes" id="UP000548304"/>
    </source>
</evidence>
<name>A0A852ZA44_9ACTN</name>
<dbReference type="Proteomes" id="UP000548304">
    <property type="component" value="Unassembled WGS sequence"/>
</dbReference>
<dbReference type="InterPro" id="IPR029058">
    <property type="entry name" value="AB_hydrolase_fold"/>
</dbReference>
<gene>
    <name evidence="3" type="ORF">FHR84_002761</name>
</gene>
<feature type="transmembrane region" description="Helical" evidence="2">
    <location>
        <begin position="191"/>
        <end position="209"/>
    </location>
</feature>
<feature type="transmembrane region" description="Helical" evidence="2">
    <location>
        <begin position="140"/>
        <end position="160"/>
    </location>
</feature>
<feature type="transmembrane region" description="Helical" evidence="2">
    <location>
        <begin position="352"/>
        <end position="373"/>
    </location>
</feature>
<feature type="region of interest" description="Disordered" evidence="1">
    <location>
        <begin position="784"/>
        <end position="819"/>
    </location>
</feature>
<feature type="transmembrane region" description="Helical" evidence="2">
    <location>
        <begin position="533"/>
        <end position="553"/>
    </location>
</feature>
<protein>
    <recommendedName>
        <fullName evidence="5">Lipase (Class 3)</fullName>
    </recommendedName>
</protein>
<organism evidence="3 4">
    <name type="scientific">Actinopolyspora biskrensis</name>
    <dbReference type="NCBI Taxonomy" id="1470178"/>
    <lineage>
        <taxon>Bacteria</taxon>
        <taxon>Bacillati</taxon>
        <taxon>Actinomycetota</taxon>
        <taxon>Actinomycetes</taxon>
        <taxon>Actinopolysporales</taxon>
        <taxon>Actinopolysporaceae</taxon>
        <taxon>Actinopolyspora</taxon>
    </lineage>
</organism>
<evidence type="ECO:0008006" key="5">
    <source>
        <dbReference type="Google" id="ProtNLM"/>
    </source>
</evidence>
<feature type="transmembrane region" description="Helical" evidence="2">
    <location>
        <begin position="311"/>
        <end position="332"/>
    </location>
</feature>
<dbReference type="EMBL" id="JACBYW010000004">
    <property type="protein sequence ID" value="NYH79427.1"/>
    <property type="molecule type" value="Genomic_DNA"/>
</dbReference>
<feature type="transmembrane region" description="Helical" evidence="2">
    <location>
        <begin position="273"/>
        <end position="290"/>
    </location>
</feature>
<proteinExistence type="predicted"/>
<evidence type="ECO:0000256" key="2">
    <source>
        <dbReference type="SAM" id="Phobius"/>
    </source>
</evidence>
<comment type="caution">
    <text evidence="3">The sequence shown here is derived from an EMBL/GenBank/DDBJ whole genome shotgun (WGS) entry which is preliminary data.</text>
</comment>
<dbReference type="AlphaFoldDB" id="A0A852ZA44"/>
<evidence type="ECO:0000256" key="1">
    <source>
        <dbReference type="SAM" id="MobiDB-lite"/>
    </source>
</evidence>
<evidence type="ECO:0000313" key="3">
    <source>
        <dbReference type="EMBL" id="NYH79427.1"/>
    </source>
</evidence>